<protein>
    <submittedName>
        <fullName evidence="8">Flp pilus assembly protein TadB</fullName>
    </submittedName>
</protein>
<keyword evidence="2" id="KW-1003">Cell membrane</keyword>
<dbReference type="EMBL" id="CP016076">
    <property type="protein sequence ID" value="APU15271.1"/>
    <property type="molecule type" value="Genomic_DNA"/>
</dbReference>
<feature type="transmembrane region" description="Helical" evidence="6">
    <location>
        <begin position="55"/>
        <end position="82"/>
    </location>
</feature>
<dbReference type="AlphaFoldDB" id="A0AAC9LCU5"/>
<evidence type="ECO:0000256" key="4">
    <source>
        <dbReference type="ARBA" id="ARBA00022989"/>
    </source>
</evidence>
<reference evidence="9" key="1">
    <citation type="submission" date="2016-06" db="EMBL/GenBank/DDBJ databases">
        <title>Complete genome sequence of Actinoalloteichus fjordicus DSM 46855 (=ADI127-17), type strain of the new species Actinoalloteichus fjordicus.</title>
        <authorList>
            <person name="Ruckert C."/>
            <person name="Nouioui I."/>
            <person name="Willmese J."/>
            <person name="van Wezel G."/>
            <person name="Klenk H.-P."/>
            <person name="Kalinowski J."/>
            <person name="Zotchev S.B."/>
        </authorList>
    </citation>
    <scope>NUCLEOTIDE SEQUENCE [LARGE SCALE GENOMIC DNA]</scope>
    <source>
        <strain evidence="9">ADI127-7</strain>
    </source>
</reference>
<evidence type="ECO:0000256" key="6">
    <source>
        <dbReference type="SAM" id="Phobius"/>
    </source>
</evidence>
<keyword evidence="9" id="KW-1185">Reference proteome</keyword>
<keyword evidence="5 6" id="KW-0472">Membrane</keyword>
<keyword evidence="3 6" id="KW-0812">Transmembrane</keyword>
<organism evidence="8 9">
    <name type="scientific">Actinoalloteichus fjordicus</name>
    <dbReference type="NCBI Taxonomy" id="1612552"/>
    <lineage>
        <taxon>Bacteria</taxon>
        <taxon>Bacillati</taxon>
        <taxon>Actinomycetota</taxon>
        <taxon>Actinomycetes</taxon>
        <taxon>Pseudonocardiales</taxon>
        <taxon>Pseudonocardiaceae</taxon>
        <taxon>Actinoalloteichus</taxon>
    </lineage>
</organism>
<evidence type="ECO:0000259" key="7">
    <source>
        <dbReference type="Pfam" id="PF00482"/>
    </source>
</evidence>
<proteinExistence type="predicted"/>
<dbReference type="GO" id="GO:0005886">
    <property type="term" value="C:plasma membrane"/>
    <property type="evidence" value="ECO:0007669"/>
    <property type="project" value="UniProtKB-SubCell"/>
</dbReference>
<evidence type="ECO:0000256" key="3">
    <source>
        <dbReference type="ARBA" id="ARBA00022692"/>
    </source>
</evidence>
<sequence>MTGMTTWAALLGIGLGLGVLLLVTGWHAPAPDRAPRSSRPAREHRGPTVRRAVPAVGVALAGSVLTGWVVGGVLAGLACYALPRLLGRDPDHQRRVARVESIATWTEQLRDTLSAAAGLEQAILATADLAPVAIRPQIAALTARLRAGERLAPALRHLAGDLADPTADLVIAALISASQQQARRLADLLGSLALAAREQVSMRLRIDAGRARTRTSIRVIVGTTLAFAIGLVVLNRDYLTAYDTTTGQLVLLGVGGLFGAGFAWLARIATVIEPARVLTATADHTRSEHGVLP</sequence>
<dbReference type="Proteomes" id="UP000185511">
    <property type="component" value="Chromosome"/>
</dbReference>
<evidence type="ECO:0000256" key="1">
    <source>
        <dbReference type="ARBA" id="ARBA00004651"/>
    </source>
</evidence>
<keyword evidence="4 6" id="KW-1133">Transmembrane helix</keyword>
<dbReference type="Pfam" id="PF00482">
    <property type="entry name" value="T2SSF"/>
    <property type="match status" value="1"/>
</dbReference>
<name>A0AAC9LCU5_9PSEU</name>
<evidence type="ECO:0000256" key="2">
    <source>
        <dbReference type="ARBA" id="ARBA00022475"/>
    </source>
</evidence>
<comment type="subcellular location">
    <subcellularLocation>
        <location evidence="1">Cell membrane</location>
        <topology evidence="1">Multi-pass membrane protein</topology>
    </subcellularLocation>
</comment>
<dbReference type="PANTHER" id="PTHR35007:SF3">
    <property type="entry name" value="POSSIBLE CONSERVED ALANINE RICH MEMBRANE PROTEIN"/>
    <property type="match status" value="1"/>
</dbReference>
<feature type="transmembrane region" description="Helical" evidence="6">
    <location>
        <begin position="7"/>
        <end position="28"/>
    </location>
</feature>
<dbReference type="PANTHER" id="PTHR35007">
    <property type="entry name" value="INTEGRAL MEMBRANE PROTEIN-RELATED"/>
    <property type="match status" value="1"/>
</dbReference>
<dbReference type="KEGG" id="acad:UA74_16115"/>
<gene>
    <name evidence="8" type="ORF">UA74_16115</name>
</gene>
<accession>A0AAC9LCU5</accession>
<dbReference type="InterPro" id="IPR018076">
    <property type="entry name" value="T2SS_GspF_dom"/>
</dbReference>
<evidence type="ECO:0000313" key="9">
    <source>
        <dbReference type="Proteomes" id="UP000185511"/>
    </source>
</evidence>
<feature type="transmembrane region" description="Helical" evidence="6">
    <location>
        <begin position="246"/>
        <end position="266"/>
    </location>
</feature>
<evidence type="ECO:0000313" key="8">
    <source>
        <dbReference type="EMBL" id="APU15271.1"/>
    </source>
</evidence>
<feature type="domain" description="Type II secretion system protein GspF" evidence="7">
    <location>
        <begin position="105"/>
        <end position="231"/>
    </location>
</feature>
<feature type="transmembrane region" description="Helical" evidence="6">
    <location>
        <begin position="215"/>
        <end position="234"/>
    </location>
</feature>
<evidence type="ECO:0000256" key="5">
    <source>
        <dbReference type="ARBA" id="ARBA00023136"/>
    </source>
</evidence>